<dbReference type="SUPFAM" id="SSF111331">
    <property type="entry name" value="NAD kinase/diacylglycerol kinase-like"/>
    <property type="match status" value="1"/>
</dbReference>
<keyword evidence="7" id="KW-0444">Lipid biosynthesis</keyword>
<dbReference type="InterPro" id="IPR005218">
    <property type="entry name" value="Diacylglycerol/lipid_kinase"/>
</dbReference>
<dbReference type="RefSeq" id="WP_180870034.1">
    <property type="nucleotide sequence ID" value="NZ_JACJJQ010000006.1"/>
</dbReference>
<evidence type="ECO:0000313" key="11">
    <source>
        <dbReference type="Proteomes" id="UP000776629"/>
    </source>
</evidence>
<keyword evidence="6" id="KW-0067">ATP-binding</keyword>
<dbReference type="PANTHER" id="PTHR12358:SF54">
    <property type="entry name" value="SPHINGOSINE KINASE RELATED PROTEIN"/>
    <property type="match status" value="1"/>
</dbReference>
<feature type="domain" description="DAGKc" evidence="9">
    <location>
        <begin position="1"/>
        <end position="138"/>
    </location>
</feature>
<accession>A0ABS2EN95</accession>
<evidence type="ECO:0000256" key="4">
    <source>
        <dbReference type="ARBA" id="ARBA00022741"/>
    </source>
</evidence>
<keyword evidence="4" id="KW-0547">Nucleotide-binding</keyword>
<dbReference type="InterPro" id="IPR017438">
    <property type="entry name" value="ATP-NAD_kinase_N"/>
</dbReference>
<keyword evidence="8" id="KW-1208">Phospholipid metabolism</keyword>
<keyword evidence="3" id="KW-0808">Transferase</keyword>
<reference evidence="10 11" key="1">
    <citation type="journal article" date="2021" name="Sci. Rep.">
        <title>The distribution of antibiotic resistance genes in chicken gut microbiota commensals.</title>
        <authorList>
            <person name="Juricova H."/>
            <person name="Matiasovicova J."/>
            <person name="Kubasova T."/>
            <person name="Cejkova D."/>
            <person name="Rychlik I."/>
        </authorList>
    </citation>
    <scope>NUCLEOTIDE SEQUENCE [LARGE SCALE GENOMIC DNA]</scope>
    <source>
        <strain evidence="10 11">An810</strain>
    </source>
</reference>
<keyword evidence="7" id="KW-0443">Lipid metabolism</keyword>
<gene>
    <name evidence="10" type="ORF">H5993_02030</name>
</gene>
<keyword evidence="7" id="KW-0594">Phospholipid biosynthesis</keyword>
<comment type="cofactor">
    <cofactor evidence="1">
        <name>Mg(2+)</name>
        <dbReference type="ChEBI" id="CHEBI:18420"/>
    </cofactor>
</comment>
<evidence type="ECO:0000313" key="10">
    <source>
        <dbReference type="EMBL" id="MBM6753546.1"/>
    </source>
</evidence>
<dbReference type="Proteomes" id="UP000776629">
    <property type="component" value="Unassembled WGS sequence"/>
</dbReference>
<dbReference type="GO" id="GO:0016301">
    <property type="term" value="F:kinase activity"/>
    <property type="evidence" value="ECO:0007669"/>
    <property type="project" value="UniProtKB-KW"/>
</dbReference>
<name>A0ABS2EN95_9LACO</name>
<protein>
    <submittedName>
        <fullName evidence="10">YegS/Rv2252/BmrU family lipid kinase</fullName>
    </submittedName>
</protein>
<dbReference type="InterPro" id="IPR045540">
    <property type="entry name" value="YegS/DAGK_C"/>
</dbReference>
<evidence type="ECO:0000256" key="7">
    <source>
        <dbReference type="ARBA" id="ARBA00023209"/>
    </source>
</evidence>
<comment type="similarity">
    <text evidence="2">Belongs to the diacylglycerol/lipid kinase family.</text>
</comment>
<evidence type="ECO:0000256" key="2">
    <source>
        <dbReference type="ARBA" id="ARBA00005983"/>
    </source>
</evidence>
<dbReference type="Gene3D" id="2.60.200.40">
    <property type="match status" value="1"/>
</dbReference>
<evidence type="ECO:0000259" key="9">
    <source>
        <dbReference type="PROSITE" id="PS50146"/>
    </source>
</evidence>
<dbReference type="PANTHER" id="PTHR12358">
    <property type="entry name" value="SPHINGOSINE KINASE"/>
    <property type="match status" value="1"/>
</dbReference>
<sequence length="321" mass="36169">MHFSIIINEIAGGGNAKVAWQKVKARLDQLKINYTFQITKAADHATYLGRKLADRFAGSSDEIVLVIGGDGTLHQVLNGLMKSEANRKHPLPIAYIACGTGNDFARGYGINLDPLAALDQILAAKQATLISIGHYFEAIKNEEGFFFNNIGIGFDASIVSRTNNSKQKKKLNHFHLGHLSYLANAIGALYNQEPFELMVENQHHRDFYRKSYIVIVSNHPFIGGGFKIAPDTSLYDPNLELVVAERKNWVLTLIQLWRFARGKLAHSRFAHRYHAKQLRYSTTSLEFGQMDGEEMGNRFVDLTFDTIAYPIWEVPLTKKEN</sequence>
<dbReference type="EMBL" id="JACJJQ010000006">
    <property type="protein sequence ID" value="MBM6753546.1"/>
    <property type="molecule type" value="Genomic_DNA"/>
</dbReference>
<evidence type="ECO:0000256" key="6">
    <source>
        <dbReference type="ARBA" id="ARBA00022840"/>
    </source>
</evidence>
<evidence type="ECO:0000256" key="8">
    <source>
        <dbReference type="ARBA" id="ARBA00023264"/>
    </source>
</evidence>
<keyword evidence="5 10" id="KW-0418">Kinase</keyword>
<organism evidence="10 11">
    <name type="scientific">Limosilactobacillus alvi</name>
    <dbReference type="NCBI Taxonomy" id="990412"/>
    <lineage>
        <taxon>Bacteria</taxon>
        <taxon>Bacillati</taxon>
        <taxon>Bacillota</taxon>
        <taxon>Bacilli</taxon>
        <taxon>Lactobacillales</taxon>
        <taxon>Lactobacillaceae</taxon>
        <taxon>Limosilactobacillus</taxon>
    </lineage>
</organism>
<evidence type="ECO:0000256" key="1">
    <source>
        <dbReference type="ARBA" id="ARBA00001946"/>
    </source>
</evidence>
<evidence type="ECO:0000256" key="5">
    <source>
        <dbReference type="ARBA" id="ARBA00022777"/>
    </source>
</evidence>
<dbReference type="InterPro" id="IPR016064">
    <property type="entry name" value="NAD/diacylglycerol_kinase_sf"/>
</dbReference>
<dbReference type="Pfam" id="PF19279">
    <property type="entry name" value="YegS_C"/>
    <property type="match status" value="1"/>
</dbReference>
<comment type="caution">
    <text evidence="10">The sequence shown here is derived from an EMBL/GenBank/DDBJ whole genome shotgun (WGS) entry which is preliminary data.</text>
</comment>
<evidence type="ECO:0000256" key="3">
    <source>
        <dbReference type="ARBA" id="ARBA00022679"/>
    </source>
</evidence>
<dbReference type="InterPro" id="IPR050187">
    <property type="entry name" value="Lipid_Phosphate_FormReg"/>
</dbReference>
<proteinExistence type="inferred from homology"/>
<dbReference type="Pfam" id="PF00781">
    <property type="entry name" value="DAGK_cat"/>
    <property type="match status" value="1"/>
</dbReference>
<dbReference type="SMART" id="SM00046">
    <property type="entry name" value="DAGKc"/>
    <property type="match status" value="1"/>
</dbReference>
<dbReference type="InterPro" id="IPR001206">
    <property type="entry name" value="Diacylglycerol_kinase_cat_dom"/>
</dbReference>
<keyword evidence="11" id="KW-1185">Reference proteome</keyword>
<dbReference type="NCBIfam" id="TIGR00147">
    <property type="entry name" value="YegS/Rv2252/BmrU family lipid kinase"/>
    <property type="match status" value="1"/>
</dbReference>
<dbReference type="Gene3D" id="3.40.50.10330">
    <property type="entry name" value="Probable inorganic polyphosphate/atp-NAD kinase, domain 1"/>
    <property type="match status" value="1"/>
</dbReference>
<dbReference type="PROSITE" id="PS50146">
    <property type="entry name" value="DAGK"/>
    <property type="match status" value="1"/>
</dbReference>